<dbReference type="SUPFAM" id="SSF55729">
    <property type="entry name" value="Acyl-CoA N-acyltransferases (Nat)"/>
    <property type="match status" value="2"/>
</dbReference>
<accession>A0A511ZBC4</accession>
<dbReference type="EMBL" id="BJYL01000046">
    <property type="protein sequence ID" value="GEN84748.1"/>
    <property type="molecule type" value="Genomic_DNA"/>
</dbReference>
<evidence type="ECO:0000259" key="3">
    <source>
        <dbReference type="PROSITE" id="PS51186"/>
    </source>
</evidence>
<evidence type="ECO:0000313" key="4">
    <source>
        <dbReference type="EMBL" id="GEN84748.1"/>
    </source>
</evidence>
<gene>
    <name evidence="4" type="ORF">SLU01_30600</name>
</gene>
<dbReference type="RefSeq" id="WP_147059884.1">
    <property type="nucleotide sequence ID" value="NZ_BJYL01000046.1"/>
</dbReference>
<dbReference type="Pfam" id="PF00583">
    <property type="entry name" value="Acetyltransf_1"/>
    <property type="match status" value="1"/>
</dbReference>
<dbReference type="Proteomes" id="UP000321901">
    <property type="component" value="Unassembled WGS sequence"/>
</dbReference>
<sequence length="273" mass="31623">MLTFEQLQEIAHLQKECETSDEILLKLNWDMLRQREDQTMDFFHYVDSELVAYLALYGFGSTVEICGMTKPTHRNQKHFTNLWHQAFPVIKEKGYKKILLNAPSTSESAKGWLENQPCAYDFSEYQMVWEQQTLEESGSIQLRPSTEDDVPFEIQLDMLGFGMSLEDASIHQQEVKNYPNDVHFIIDVDGKRVGKIRVSRNDGESYIYGFVVHPDFQGKGYGRQALRAVVRMEQPSGNPIKLEVEAKNGNALRLYESIGFQTIQGQDYYLWDK</sequence>
<comment type="caution">
    <text evidence="4">The sequence shown here is derived from an EMBL/GenBank/DDBJ whole genome shotgun (WGS) entry which is preliminary data.</text>
</comment>
<dbReference type="AlphaFoldDB" id="A0A511ZBC4"/>
<name>A0A511ZBC4_9BACL</name>
<proteinExistence type="predicted"/>
<evidence type="ECO:0000256" key="2">
    <source>
        <dbReference type="ARBA" id="ARBA00023315"/>
    </source>
</evidence>
<evidence type="ECO:0000313" key="5">
    <source>
        <dbReference type="Proteomes" id="UP000321901"/>
    </source>
</evidence>
<dbReference type="PROSITE" id="PS51186">
    <property type="entry name" value="GNAT"/>
    <property type="match status" value="1"/>
</dbReference>
<dbReference type="CDD" id="cd04301">
    <property type="entry name" value="NAT_SF"/>
    <property type="match status" value="1"/>
</dbReference>
<dbReference type="GO" id="GO:0016747">
    <property type="term" value="F:acyltransferase activity, transferring groups other than amino-acyl groups"/>
    <property type="evidence" value="ECO:0007669"/>
    <property type="project" value="InterPro"/>
</dbReference>
<keyword evidence="1 4" id="KW-0808">Transferase</keyword>
<dbReference type="InterPro" id="IPR050680">
    <property type="entry name" value="YpeA/RimI_acetyltransf"/>
</dbReference>
<dbReference type="Gene3D" id="3.40.630.30">
    <property type="match status" value="2"/>
</dbReference>
<dbReference type="InterPro" id="IPR000182">
    <property type="entry name" value="GNAT_dom"/>
</dbReference>
<dbReference type="InterPro" id="IPR016181">
    <property type="entry name" value="Acyl_CoA_acyltransferase"/>
</dbReference>
<evidence type="ECO:0000256" key="1">
    <source>
        <dbReference type="ARBA" id="ARBA00022679"/>
    </source>
</evidence>
<feature type="domain" description="N-acetyltransferase" evidence="3">
    <location>
        <begin position="140"/>
        <end position="273"/>
    </location>
</feature>
<keyword evidence="2" id="KW-0012">Acyltransferase</keyword>
<protein>
    <submittedName>
        <fullName evidence="4">Acetyltransferase</fullName>
    </submittedName>
</protein>
<reference evidence="4 5" key="1">
    <citation type="submission" date="2019-07" db="EMBL/GenBank/DDBJ databases">
        <title>Whole genome shotgun sequence of Sporosarcina luteola NBRC 105378.</title>
        <authorList>
            <person name="Hosoyama A."/>
            <person name="Uohara A."/>
            <person name="Ohji S."/>
            <person name="Ichikawa N."/>
        </authorList>
    </citation>
    <scope>NUCLEOTIDE SEQUENCE [LARGE SCALE GENOMIC DNA]</scope>
    <source>
        <strain evidence="4 5">NBRC 105378</strain>
    </source>
</reference>
<dbReference type="PANTHER" id="PTHR43420">
    <property type="entry name" value="ACETYLTRANSFERASE"/>
    <property type="match status" value="1"/>
</dbReference>
<dbReference type="OrthoDB" id="7163760at2"/>
<organism evidence="4 5">
    <name type="scientific">Sporosarcina luteola</name>
    <dbReference type="NCBI Taxonomy" id="582850"/>
    <lineage>
        <taxon>Bacteria</taxon>
        <taxon>Bacillati</taxon>
        <taxon>Bacillota</taxon>
        <taxon>Bacilli</taxon>
        <taxon>Bacillales</taxon>
        <taxon>Caryophanaceae</taxon>
        <taxon>Sporosarcina</taxon>
    </lineage>
</organism>
<keyword evidence="5" id="KW-1185">Reference proteome</keyword>